<dbReference type="EMBL" id="CAJJDN010000023">
    <property type="protein sequence ID" value="CAD8068077.1"/>
    <property type="molecule type" value="Genomic_DNA"/>
</dbReference>
<reference evidence="2" key="1">
    <citation type="submission" date="2021-01" db="EMBL/GenBank/DDBJ databases">
        <authorList>
            <consortium name="Genoscope - CEA"/>
            <person name="William W."/>
        </authorList>
    </citation>
    <scope>NUCLEOTIDE SEQUENCE</scope>
</reference>
<keyword evidence="3" id="KW-1185">Reference proteome</keyword>
<dbReference type="AlphaFoldDB" id="A0A8S1LJY0"/>
<organism evidence="2 3">
    <name type="scientific">Paramecium sonneborni</name>
    <dbReference type="NCBI Taxonomy" id="65129"/>
    <lineage>
        <taxon>Eukaryota</taxon>
        <taxon>Sar</taxon>
        <taxon>Alveolata</taxon>
        <taxon>Ciliophora</taxon>
        <taxon>Intramacronucleata</taxon>
        <taxon>Oligohymenophorea</taxon>
        <taxon>Peniculida</taxon>
        <taxon>Parameciidae</taxon>
        <taxon>Paramecium</taxon>
    </lineage>
</organism>
<feature type="coiled-coil region" evidence="1">
    <location>
        <begin position="6"/>
        <end position="91"/>
    </location>
</feature>
<keyword evidence="1" id="KW-0175">Coiled coil</keyword>
<protein>
    <submittedName>
        <fullName evidence="2">Uncharacterized protein</fullName>
    </submittedName>
</protein>
<gene>
    <name evidence="2" type="ORF">PSON_ATCC_30995.1.T0230360</name>
</gene>
<name>A0A8S1LJY0_9CILI</name>
<sequence length="160" mass="18862">MDIVGIICYEQKSKDLEQESQNQSNKKILIDELQEKNQILKEQVKGYGQYSKMQKENINLSNYNTQCEQEIARLEDTITQLEQQIKNQFQLKIYTQETPKIPKPKVNCLSEQKQKKQCSSDDKLQRQNDMLRQIISKFVIQQQSTQFLINKCQRGKSLNS</sequence>
<dbReference type="Proteomes" id="UP000692954">
    <property type="component" value="Unassembled WGS sequence"/>
</dbReference>
<evidence type="ECO:0000313" key="2">
    <source>
        <dbReference type="EMBL" id="CAD8068077.1"/>
    </source>
</evidence>
<accession>A0A8S1LJY0</accession>
<comment type="caution">
    <text evidence="2">The sequence shown here is derived from an EMBL/GenBank/DDBJ whole genome shotgun (WGS) entry which is preliminary data.</text>
</comment>
<proteinExistence type="predicted"/>
<evidence type="ECO:0000256" key="1">
    <source>
        <dbReference type="SAM" id="Coils"/>
    </source>
</evidence>
<evidence type="ECO:0000313" key="3">
    <source>
        <dbReference type="Proteomes" id="UP000692954"/>
    </source>
</evidence>